<protein>
    <submittedName>
        <fullName evidence="1">Uncharacterized protein</fullName>
    </submittedName>
</protein>
<evidence type="ECO:0000313" key="2">
    <source>
        <dbReference type="Proteomes" id="UP001500466"/>
    </source>
</evidence>
<keyword evidence="2" id="KW-1185">Reference proteome</keyword>
<organism evidence="1 2">
    <name type="scientific">Yinghuangia aomiensis</name>
    <dbReference type="NCBI Taxonomy" id="676205"/>
    <lineage>
        <taxon>Bacteria</taxon>
        <taxon>Bacillati</taxon>
        <taxon>Actinomycetota</taxon>
        <taxon>Actinomycetes</taxon>
        <taxon>Kitasatosporales</taxon>
        <taxon>Streptomycetaceae</taxon>
        <taxon>Yinghuangia</taxon>
    </lineage>
</organism>
<dbReference type="EMBL" id="BAABHS010000003">
    <property type="protein sequence ID" value="GAA4952397.1"/>
    <property type="molecule type" value="Genomic_DNA"/>
</dbReference>
<dbReference type="Proteomes" id="UP001500466">
    <property type="component" value="Unassembled WGS sequence"/>
</dbReference>
<accession>A0ABP9GV40</accession>
<reference evidence="2" key="1">
    <citation type="journal article" date="2019" name="Int. J. Syst. Evol. Microbiol.">
        <title>The Global Catalogue of Microorganisms (GCM) 10K type strain sequencing project: providing services to taxonomists for standard genome sequencing and annotation.</title>
        <authorList>
            <consortium name="The Broad Institute Genomics Platform"/>
            <consortium name="The Broad Institute Genome Sequencing Center for Infectious Disease"/>
            <person name="Wu L."/>
            <person name="Ma J."/>
        </authorList>
    </citation>
    <scope>NUCLEOTIDE SEQUENCE [LARGE SCALE GENOMIC DNA]</scope>
    <source>
        <strain evidence="2">JCM 17986</strain>
    </source>
</reference>
<gene>
    <name evidence="1" type="ORF">GCM10023205_11970</name>
</gene>
<name>A0ABP9GV40_9ACTN</name>
<sequence>MIAQAPSSTVKPPLHMCRGMLRCPYESAPSREIHGHLLPLGNDAKNNALRQFAGVFPERKGVRERLYHPSLRLP</sequence>
<evidence type="ECO:0000313" key="1">
    <source>
        <dbReference type="EMBL" id="GAA4952397.1"/>
    </source>
</evidence>
<proteinExistence type="predicted"/>
<comment type="caution">
    <text evidence="1">The sequence shown here is derived from an EMBL/GenBank/DDBJ whole genome shotgun (WGS) entry which is preliminary data.</text>
</comment>